<feature type="non-terminal residue" evidence="7">
    <location>
        <position position="1"/>
    </location>
</feature>
<name>A0ABQ6M769_9STRA</name>
<accession>A0ABQ6M769</accession>
<protein>
    <recommendedName>
        <fullName evidence="2">glucose-6-phosphate dehydrogenase (NADP(+))</fullName>
        <ecNumber evidence="2">1.1.1.49</ecNumber>
    </recommendedName>
</protein>
<evidence type="ECO:0000256" key="3">
    <source>
        <dbReference type="ARBA" id="ARBA00022857"/>
    </source>
</evidence>
<dbReference type="PRINTS" id="PR00079">
    <property type="entry name" value="G6PDHDRGNASE"/>
</dbReference>
<sequence>PPPPSPPRYGIIRDILQNHLLQVLTLIAMEPPTRIEGSGAGDQIRDQKVNVLKSMEPLKMSDCLLGQYEGYTDDATVNPESNTATFAAIRCFVNTPRWAGVPFIMKAGKALDERKAEVRIQFKDAPAASFMFDSPVPRNELVIRLQPKESIYMKTNIKTPGFAGNPIQSELEVDYNTSFGTDCNPDAYTRLILDVLRGKTASFVRNDELTESWRVFTPLLHQIEAENKKPIAYKQGTRGPAEMDKVIEEWGYIRNVDYVYYNGKVMPKSKI</sequence>
<dbReference type="SUPFAM" id="SSF55347">
    <property type="entry name" value="Glyceraldehyde-3-phosphate dehydrogenase-like, C-terminal domain"/>
    <property type="match status" value="1"/>
</dbReference>
<proteinExistence type="predicted"/>
<dbReference type="EMBL" id="BRYB01003803">
    <property type="protein sequence ID" value="GMI20896.1"/>
    <property type="molecule type" value="Genomic_DNA"/>
</dbReference>
<evidence type="ECO:0000313" key="7">
    <source>
        <dbReference type="EMBL" id="GMI20896.1"/>
    </source>
</evidence>
<evidence type="ECO:0000259" key="6">
    <source>
        <dbReference type="Pfam" id="PF02781"/>
    </source>
</evidence>
<reference evidence="7 8" key="1">
    <citation type="journal article" date="2023" name="Commun. Biol.">
        <title>Genome analysis of Parmales, the sister group of diatoms, reveals the evolutionary specialization of diatoms from phago-mixotrophs to photoautotrophs.</title>
        <authorList>
            <person name="Ban H."/>
            <person name="Sato S."/>
            <person name="Yoshikawa S."/>
            <person name="Yamada K."/>
            <person name="Nakamura Y."/>
            <person name="Ichinomiya M."/>
            <person name="Sato N."/>
            <person name="Blanc-Mathieu R."/>
            <person name="Endo H."/>
            <person name="Kuwata A."/>
            <person name="Ogata H."/>
        </authorList>
    </citation>
    <scope>NUCLEOTIDE SEQUENCE [LARGE SCALE GENOMIC DNA]</scope>
</reference>
<dbReference type="PANTHER" id="PTHR23429">
    <property type="entry name" value="GLUCOSE-6-PHOSPHATE 1-DEHYDROGENASE G6PD"/>
    <property type="match status" value="1"/>
</dbReference>
<keyword evidence="5" id="KW-0119">Carbohydrate metabolism</keyword>
<dbReference type="Pfam" id="PF02781">
    <property type="entry name" value="G6PD_C"/>
    <property type="match status" value="1"/>
</dbReference>
<comment type="caution">
    <text evidence="7">The sequence shown here is derived from an EMBL/GenBank/DDBJ whole genome shotgun (WGS) entry which is preliminary data.</text>
</comment>
<dbReference type="Gene3D" id="3.30.360.10">
    <property type="entry name" value="Dihydrodipicolinate Reductase, domain 2"/>
    <property type="match status" value="1"/>
</dbReference>
<evidence type="ECO:0000256" key="2">
    <source>
        <dbReference type="ARBA" id="ARBA00013019"/>
    </source>
</evidence>
<keyword evidence="3" id="KW-0521">NADP</keyword>
<gene>
    <name evidence="7" type="ORF">TeGR_g4683</name>
</gene>
<dbReference type="EC" id="1.1.1.49" evidence="2"/>
<dbReference type="InterPro" id="IPR022675">
    <property type="entry name" value="G6P_DH_C"/>
</dbReference>
<evidence type="ECO:0000256" key="1">
    <source>
        <dbReference type="ARBA" id="ARBA00004921"/>
    </source>
</evidence>
<comment type="pathway">
    <text evidence="1">Carbohydrate degradation.</text>
</comment>
<organism evidence="7 8">
    <name type="scientific">Tetraparma gracilis</name>
    <dbReference type="NCBI Taxonomy" id="2962635"/>
    <lineage>
        <taxon>Eukaryota</taxon>
        <taxon>Sar</taxon>
        <taxon>Stramenopiles</taxon>
        <taxon>Ochrophyta</taxon>
        <taxon>Bolidophyceae</taxon>
        <taxon>Parmales</taxon>
        <taxon>Triparmaceae</taxon>
        <taxon>Tetraparma</taxon>
    </lineage>
</organism>
<evidence type="ECO:0000256" key="4">
    <source>
        <dbReference type="ARBA" id="ARBA00023002"/>
    </source>
</evidence>
<dbReference type="Proteomes" id="UP001165060">
    <property type="component" value="Unassembled WGS sequence"/>
</dbReference>
<dbReference type="InterPro" id="IPR001282">
    <property type="entry name" value="G6P_DH"/>
</dbReference>
<keyword evidence="8" id="KW-1185">Reference proteome</keyword>
<evidence type="ECO:0000313" key="8">
    <source>
        <dbReference type="Proteomes" id="UP001165060"/>
    </source>
</evidence>
<dbReference type="PANTHER" id="PTHR23429:SF0">
    <property type="entry name" value="GLUCOSE-6-PHOSPHATE 1-DEHYDROGENASE"/>
    <property type="match status" value="1"/>
</dbReference>
<keyword evidence="4" id="KW-0560">Oxidoreductase</keyword>
<feature type="domain" description="Glucose-6-phosphate dehydrogenase C-terminal" evidence="6">
    <location>
        <begin position="9"/>
        <end position="251"/>
    </location>
</feature>
<evidence type="ECO:0000256" key="5">
    <source>
        <dbReference type="ARBA" id="ARBA00023277"/>
    </source>
</evidence>